<feature type="transmembrane region" description="Helical" evidence="1">
    <location>
        <begin position="47"/>
        <end position="73"/>
    </location>
</feature>
<keyword evidence="1" id="KW-1133">Transmembrane helix</keyword>
<keyword evidence="1" id="KW-0472">Membrane</keyword>
<protein>
    <recommendedName>
        <fullName evidence="4">Phage tail tape measure protein</fullName>
    </recommendedName>
</protein>
<organism evidence="2 3">
    <name type="scientific">Sorangium cellulosum</name>
    <name type="common">Polyangium cellulosum</name>
    <dbReference type="NCBI Taxonomy" id="56"/>
    <lineage>
        <taxon>Bacteria</taxon>
        <taxon>Pseudomonadati</taxon>
        <taxon>Myxococcota</taxon>
        <taxon>Polyangia</taxon>
        <taxon>Polyangiales</taxon>
        <taxon>Polyangiaceae</taxon>
        <taxon>Sorangium</taxon>
    </lineage>
</organism>
<evidence type="ECO:0000256" key="1">
    <source>
        <dbReference type="SAM" id="Phobius"/>
    </source>
</evidence>
<accession>A0A4P2Q6P2</accession>
<gene>
    <name evidence="2" type="ORF">SOCEGT47_057010</name>
</gene>
<sequence length="269" mass="27058">MAPYVQGFFKGMVIAVLVVILMLVRLKRALEGAFGSDSKSKIDGVKVGVYAGIAAVALLIGSLAALAVTVAVLTTPLVAPFIALTAAVLMLSLPFVVAGAAIYGLYLAVVAAYRAIAEIDFGALGARLVDGLVAGIRSGVSRIVSAVKELGTSATAALSSIWKIASPSKVGFEKGAFYGEGIELGVESRTAGVEVASQGLAEAATGAKASGTGRAAGATQRSGGNTYNVNIYGVKDADELTGRAFLARLVAELEGAAVSGGIPLEPEPT</sequence>
<dbReference type="RefSeq" id="WP_129351906.1">
    <property type="nucleotide sequence ID" value="NZ_CP012670.1"/>
</dbReference>
<dbReference type="EMBL" id="CP012670">
    <property type="protein sequence ID" value="AUX25157.1"/>
    <property type="molecule type" value="Genomic_DNA"/>
</dbReference>
<dbReference type="AlphaFoldDB" id="A0A4P2Q6P2"/>
<dbReference type="Proteomes" id="UP000295781">
    <property type="component" value="Chromosome"/>
</dbReference>
<reference evidence="2 3" key="1">
    <citation type="submission" date="2015-09" db="EMBL/GenBank/DDBJ databases">
        <title>Sorangium comparison.</title>
        <authorList>
            <person name="Zaburannyi N."/>
            <person name="Bunk B."/>
            <person name="Overmann J."/>
            <person name="Mueller R."/>
        </authorList>
    </citation>
    <scope>NUCLEOTIDE SEQUENCE [LARGE SCALE GENOMIC DNA]</scope>
    <source>
        <strain evidence="2 3">So ceGT47</strain>
    </source>
</reference>
<name>A0A4P2Q6P2_SORCE</name>
<feature type="transmembrane region" description="Helical" evidence="1">
    <location>
        <begin position="79"/>
        <end position="106"/>
    </location>
</feature>
<evidence type="ECO:0008006" key="4">
    <source>
        <dbReference type="Google" id="ProtNLM"/>
    </source>
</evidence>
<proteinExistence type="predicted"/>
<evidence type="ECO:0000313" key="2">
    <source>
        <dbReference type="EMBL" id="AUX25157.1"/>
    </source>
</evidence>
<keyword evidence="1" id="KW-0812">Transmembrane</keyword>
<feature type="transmembrane region" description="Helical" evidence="1">
    <location>
        <begin position="6"/>
        <end position="26"/>
    </location>
</feature>
<evidence type="ECO:0000313" key="3">
    <source>
        <dbReference type="Proteomes" id="UP000295781"/>
    </source>
</evidence>
<dbReference type="OrthoDB" id="8019720at2"/>